<protein>
    <submittedName>
        <fullName evidence="2">Uncharacterized protein</fullName>
    </submittedName>
</protein>
<evidence type="ECO:0000313" key="3">
    <source>
        <dbReference type="Proteomes" id="UP000078340"/>
    </source>
</evidence>
<dbReference type="Proteomes" id="UP000078340">
    <property type="component" value="Unassembled WGS sequence"/>
</dbReference>
<feature type="region of interest" description="Disordered" evidence="1">
    <location>
        <begin position="40"/>
        <end position="68"/>
    </location>
</feature>
<dbReference type="EMBL" id="LSBI01000006">
    <property type="protein sequence ID" value="OAQ88950.1"/>
    <property type="molecule type" value="Genomic_DNA"/>
</dbReference>
<accession>A0A179HHL0</accession>
<evidence type="ECO:0000313" key="2">
    <source>
        <dbReference type="EMBL" id="OAQ88950.1"/>
    </source>
</evidence>
<sequence>MRARAPRDVSKDVHELTKFAKELPRPKILRSASAMAPLVLESGNSTPNATRNTARTATYKSRTRVSHL</sequence>
<reference evidence="2 3" key="1">
    <citation type="submission" date="2016-02" db="EMBL/GenBank/DDBJ databases">
        <title>Biosynthesis of antibiotic leucinostatins and their inhibition on Phytophthora in bio-control Purpureocillium lilacinum.</title>
        <authorList>
            <person name="Wang G."/>
            <person name="Liu Z."/>
            <person name="Lin R."/>
            <person name="Li E."/>
            <person name="Mao Z."/>
            <person name="Ling J."/>
            <person name="Yin W."/>
            <person name="Xie B."/>
        </authorList>
    </citation>
    <scope>NUCLEOTIDE SEQUENCE [LARGE SCALE GENOMIC DNA]</scope>
    <source>
        <strain evidence="2">PLFJ-1</strain>
    </source>
</reference>
<name>A0A179HHL0_PURLI</name>
<gene>
    <name evidence="2" type="ORF">VFPFJ_07415</name>
</gene>
<proteinExistence type="predicted"/>
<dbReference type="AlphaFoldDB" id="A0A179HHL0"/>
<organism evidence="2 3">
    <name type="scientific">Purpureocillium lilacinum</name>
    <name type="common">Paecilomyces lilacinus</name>
    <dbReference type="NCBI Taxonomy" id="33203"/>
    <lineage>
        <taxon>Eukaryota</taxon>
        <taxon>Fungi</taxon>
        <taxon>Dikarya</taxon>
        <taxon>Ascomycota</taxon>
        <taxon>Pezizomycotina</taxon>
        <taxon>Sordariomycetes</taxon>
        <taxon>Hypocreomycetidae</taxon>
        <taxon>Hypocreales</taxon>
        <taxon>Ophiocordycipitaceae</taxon>
        <taxon>Purpureocillium</taxon>
    </lineage>
</organism>
<comment type="caution">
    <text evidence="2">The sequence shown here is derived from an EMBL/GenBank/DDBJ whole genome shotgun (WGS) entry which is preliminary data.</text>
</comment>
<feature type="compositionally biased region" description="Low complexity" evidence="1">
    <location>
        <begin position="48"/>
        <end position="58"/>
    </location>
</feature>
<evidence type="ECO:0000256" key="1">
    <source>
        <dbReference type="SAM" id="MobiDB-lite"/>
    </source>
</evidence>